<dbReference type="Proteomes" id="UP000620064">
    <property type="component" value="Unassembled WGS sequence"/>
</dbReference>
<evidence type="ECO:0000313" key="3">
    <source>
        <dbReference type="Proteomes" id="UP000620064"/>
    </source>
</evidence>
<evidence type="ECO:0000259" key="1">
    <source>
        <dbReference type="Pfam" id="PF20376"/>
    </source>
</evidence>
<protein>
    <recommendedName>
        <fullName evidence="1">DUF6671 domain-containing protein</fullName>
    </recommendedName>
</protein>
<accession>A0ABQ2NI75</accession>
<name>A0ABQ2NI75_9FLAO</name>
<dbReference type="RefSeq" id="WP_188617009.1">
    <property type="nucleotide sequence ID" value="NZ_BMLV01000002.1"/>
</dbReference>
<gene>
    <name evidence="2" type="ORF">GCM10010992_10250</name>
</gene>
<comment type="caution">
    <text evidence="2">The sequence shown here is derived from an EMBL/GenBank/DDBJ whole genome shotgun (WGS) entry which is preliminary data.</text>
</comment>
<evidence type="ECO:0000313" key="2">
    <source>
        <dbReference type="EMBL" id="GGP03120.1"/>
    </source>
</evidence>
<sequence>MFEGRKLLIVTKHKKEQVIAPIFEKELGVKTIVSTLIDTDNFGTFSRETERLHDPLYTVREKCKTAMRIENFDLAIASEGSFGTHPHLFFASADEEFLLLLDYKNNLEIVARELSTETNFAGTEVLTENDLLQFASKVGFPSHALILRKEAHGAESILKGITDEATLINSFKKLISLYGKAFVETDMRAMHNPTRIKIIEKTTKKLINKIKSTCPECKTPGFDVVKAISGLPCQSCGFPTKSVLSHLYSCAKCGFQKEKRFPFHKQIEDPMYCDVCNP</sequence>
<reference evidence="3" key="1">
    <citation type="journal article" date="2019" name="Int. J. Syst. Evol. Microbiol.">
        <title>The Global Catalogue of Microorganisms (GCM) 10K type strain sequencing project: providing services to taxonomists for standard genome sequencing and annotation.</title>
        <authorList>
            <consortium name="The Broad Institute Genomics Platform"/>
            <consortium name="The Broad Institute Genome Sequencing Center for Infectious Disease"/>
            <person name="Wu L."/>
            <person name="Ma J."/>
        </authorList>
    </citation>
    <scope>NUCLEOTIDE SEQUENCE [LARGE SCALE GENOMIC DNA]</scope>
    <source>
        <strain evidence="3">CGMCC 1.7656</strain>
    </source>
</reference>
<dbReference type="InterPro" id="IPR046612">
    <property type="entry name" value="DUF6671"/>
</dbReference>
<dbReference type="Pfam" id="PF20376">
    <property type="entry name" value="DUF6671"/>
    <property type="match status" value="1"/>
</dbReference>
<feature type="domain" description="DUF6671" evidence="1">
    <location>
        <begin position="62"/>
        <end position="278"/>
    </location>
</feature>
<proteinExistence type="predicted"/>
<keyword evidence="3" id="KW-1185">Reference proteome</keyword>
<organism evidence="2 3">
    <name type="scientific">Cloacibacterium rupense</name>
    <dbReference type="NCBI Taxonomy" id="517423"/>
    <lineage>
        <taxon>Bacteria</taxon>
        <taxon>Pseudomonadati</taxon>
        <taxon>Bacteroidota</taxon>
        <taxon>Flavobacteriia</taxon>
        <taxon>Flavobacteriales</taxon>
        <taxon>Weeksellaceae</taxon>
    </lineage>
</organism>
<dbReference type="EMBL" id="BMLV01000002">
    <property type="protein sequence ID" value="GGP03120.1"/>
    <property type="molecule type" value="Genomic_DNA"/>
</dbReference>